<dbReference type="GO" id="GO:0004364">
    <property type="term" value="F:glutathione transferase activity"/>
    <property type="evidence" value="ECO:0007669"/>
    <property type="project" value="UniProtKB-EC"/>
</dbReference>
<dbReference type="SFLD" id="SFLDG00358">
    <property type="entry name" value="Main_(cytGST)"/>
    <property type="match status" value="1"/>
</dbReference>
<dbReference type="InterPro" id="IPR010987">
    <property type="entry name" value="Glutathione-S-Trfase_C-like"/>
</dbReference>
<sequence length="173" mass="19645">MSPILYHHALSPASRTALLTIRNVDLDEYEVKNIEMTADQNSVDYHNPLRQVPVYVDDDFILTESRAIACFLASSVQKFYPTDLKQRALVDSRLFYDATNSSIKDFVLPVLYGGAKKISKERREAIKDLLKTIESFLMKSKWIAGDEVTIADFSYLANVATIKVIFVYKIVNA</sequence>
<dbReference type="SUPFAM" id="SSF52833">
    <property type="entry name" value="Thioredoxin-like"/>
    <property type="match status" value="1"/>
</dbReference>
<dbReference type="InterPro" id="IPR004045">
    <property type="entry name" value="Glutathione_S-Trfase_N"/>
</dbReference>
<evidence type="ECO:0000313" key="10">
    <source>
        <dbReference type="Proteomes" id="UP001151699"/>
    </source>
</evidence>
<dbReference type="InterPro" id="IPR036249">
    <property type="entry name" value="Thioredoxin-like_sf"/>
</dbReference>
<proteinExistence type="inferred from homology"/>
<evidence type="ECO:0000256" key="4">
    <source>
        <dbReference type="ARBA" id="ARBA00022679"/>
    </source>
</evidence>
<comment type="subunit">
    <text evidence="2">Homodimer.</text>
</comment>
<dbReference type="Gene3D" id="1.20.1050.10">
    <property type="match status" value="1"/>
</dbReference>
<gene>
    <name evidence="9" type="primary">GST1_4</name>
    <name evidence="9" type="ORF">Bhyg_11463</name>
</gene>
<feature type="domain" description="GST C-terminal" evidence="8">
    <location>
        <begin position="83"/>
        <end position="173"/>
    </location>
</feature>
<evidence type="ECO:0000256" key="2">
    <source>
        <dbReference type="ARBA" id="ARBA00011738"/>
    </source>
</evidence>
<dbReference type="InterPro" id="IPR004046">
    <property type="entry name" value="GST_C"/>
</dbReference>
<keyword evidence="10" id="KW-1185">Reference proteome</keyword>
<evidence type="ECO:0000256" key="6">
    <source>
        <dbReference type="ARBA" id="ARBA00047960"/>
    </source>
</evidence>
<comment type="catalytic activity">
    <reaction evidence="6">
        <text>RX + glutathione = an S-substituted glutathione + a halide anion + H(+)</text>
        <dbReference type="Rhea" id="RHEA:16437"/>
        <dbReference type="ChEBI" id="CHEBI:15378"/>
        <dbReference type="ChEBI" id="CHEBI:16042"/>
        <dbReference type="ChEBI" id="CHEBI:17792"/>
        <dbReference type="ChEBI" id="CHEBI:57925"/>
        <dbReference type="ChEBI" id="CHEBI:90779"/>
        <dbReference type="EC" id="2.5.1.18"/>
    </reaction>
</comment>
<comment type="similarity">
    <text evidence="1">Belongs to the GST superfamily. Theta family.</text>
</comment>
<dbReference type="PROSITE" id="PS50404">
    <property type="entry name" value="GST_NTER"/>
    <property type="match status" value="1"/>
</dbReference>
<evidence type="ECO:0000259" key="8">
    <source>
        <dbReference type="PROSITE" id="PS50405"/>
    </source>
</evidence>
<dbReference type="Pfam" id="PF14497">
    <property type="entry name" value="GST_C_3"/>
    <property type="match status" value="1"/>
</dbReference>
<accession>A0A9Q0MVG5</accession>
<dbReference type="PANTHER" id="PTHR43969">
    <property type="entry name" value="GLUTATHIONE S TRANSFERASE D10, ISOFORM A-RELATED"/>
    <property type="match status" value="1"/>
</dbReference>
<evidence type="ECO:0000313" key="9">
    <source>
        <dbReference type="EMBL" id="KAJ6638726.1"/>
    </source>
</evidence>
<keyword evidence="4" id="KW-0808">Transferase</keyword>
<dbReference type="GO" id="GO:0006749">
    <property type="term" value="P:glutathione metabolic process"/>
    <property type="evidence" value="ECO:0007669"/>
    <property type="project" value="TreeGrafter"/>
</dbReference>
<dbReference type="Proteomes" id="UP001151699">
    <property type="component" value="Chromosome X"/>
</dbReference>
<feature type="domain" description="GST N-terminal" evidence="7">
    <location>
        <begin position="1"/>
        <end position="80"/>
    </location>
</feature>
<organism evidence="9 10">
    <name type="scientific">Pseudolycoriella hygida</name>
    <dbReference type="NCBI Taxonomy" id="35572"/>
    <lineage>
        <taxon>Eukaryota</taxon>
        <taxon>Metazoa</taxon>
        <taxon>Ecdysozoa</taxon>
        <taxon>Arthropoda</taxon>
        <taxon>Hexapoda</taxon>
        <taxon>Insecta</taxon>
        <taxon>Pterygota</taxon>
        <taxon>Neoptera</taxon>
        <taxon>Endopterygota</taxon>
        <taxon>Diptera</taxon>
        <taxon>Nematocera</taxon>
        <taxon>Sciaroidea</taxon>
        <taxon>Sciaridae</taxon>
        <taxon>Pseudolycoriella</taxon>
    </lineage>
</organism>
<dbReference type="InterPro" id="IPR036282">
    <property type="entry name" value="Glutathione-S-Trfase_C_sf"/>
</dbReference>
<evidence type="ECO:0000256" key="1">
    <source>
        <dbReference type="ARBA" id="ARBA00009899"/>
    </source>
</evidence>
<dbReference type="EC" id="2.5.1.18" evidence="3"/>
<dbReference type="EMBL" id="WJQU01000003">
    <property type="protein sequence ID" value="KAJ6638726.1"/>
    <property type="molecule type" value="Genomic_DNA"/>
</dbReference>
<dbReference type="SFLD" id="SFLDS00019">
    <property type="entry name" value="Glutathione_Transferase_(cytos"/>
    <property type="match status" value="1"/>
</dbReference>
<comment type="caution">
    <text evidence="9">The sequence shown here is derived from an EMBL/GenBank/DDBJ whole genome shotgun (WGS) entry which is preliminary data.</text>
</comment>
<dbReference type="Gene3D" id="3.40.30.10">
    <property type="entry name" value="Glutaredoxin"/>
    <property type="match status" value="1"/>
</dbReference>
<dbReference type="PROSITE" id="PS50405">
    <property type="entry name" value="GST_CTER"/>
    <property type="match status" value="1"/>
</dbReference>
<dbReference type="PANTHER" id="PTHR43969:SF9">
    <property type="entry name" value="GLUTATHIONE S TRANSFERASE D10, ISOFORM A-RELATED"/>
    <property type="match status" value="1"/>
</dbReference>
<evidence type="ECO:0000256" key="3">
    <source>
        <dbReference type="ARBA" id="ARBA00012452"/>
    </source>
</evidence>
<dbReference type="Pfam" id="PF02798">
    <property type="entry name" value="GST_N"/>
    <property type="match status" value="1"/>
</dbReference>
<dbReference type="SUPFAM" id="SSF47616">
    <property type="entry name" value="GST C-terminal domain-like"/>
    <property type="match status" value="1"/>
</dbReference>
<dbReference type="OrthoDB" id="2309723at2759"/>
<reference evidence="9" key="1">
    <citation type="submission" date="2022-07" db="EMBL/GenBank/DDBJ databases">
        <authorList>
            <person name="Trinca V."/>
            <person name="Uliana J.V.C."/>
            <person name="Torres T.T."/>
            <person name="Ward R.J."/>
            <person name="Monesi N."/>
        </authorList>
    </citation>
    <scope>NUCLEOTIDE SEQUENCE</scope>
    <source>
        <strain evidence="9">HSMRA1968</strain>
        <tissue evidence="9">Whole embryos</tissue>
    </source>
</reference>
<name>A0A9Q0MVG5_9DIPT</name>
<evidence type="ECO:0000256" key="5">
    <source>
        <dbReference type="ARBA" id="ARBA00041523"/>
    </source>
</evidence>
<dbReference type="InterPro" id="IPR040079">
    <property type="entry name" value="Glutathione_S-Trfase"/>
</dbReference>
<protein>
    <recommendedName>
        <fullName evidence="3">glutathione transferase</fullName>
        <ecNumber evidence="3">2.5.1.18</ecNumber>
    </recommendedName>
    <alternativeName>
        <fullName evidence="5">GST class-theta</fullName>
    </alternativeName>
</protein>
<evidence type="ECO:0000259" key="7">
    <source>
        <dbReference type="PROSITE" id="PS50404"/>
    </source>
</evidence>
<dbReference type="AlphaFoldDB" id="A0A9Q0MVG5"/>